<feature type="signal peptide" evidence="8">
    <location>
        <begin position="1"/>
        <end position="17"/>
    </location>
</feature>
<dbReference type="SMART" id="SM00645">
    <property type="entry name" value="Pept_C1"/>
    <property type="match status" value="1"/>
</dbReference>
<dbReference type="PRINTS" id="PR00705">
    <property type="entry name" value="PAPAIN"/>
</dbReference>
<dbReference type="AlphaFoldDB" id="A0AAV7K0X4"/>
<evidence type="ECO:0000256" key="1">
    <source>
        <dbReference type="ARBA" id="ARBA00008455"/>
    </source>
</evidence>
<evidence type="ECO:0000256" key="3">
    <source>
        <dbReference type="ARBA" id="ARBA00022729"/>
    </source>
</evidence>
<dbReference type="FunFam" id="3.90.70.10:FF:000031">
    <property type="entry name" value="Cathepsin B"/>
    <property type="match status" value="1"/>
</dbReference>
<dbReference type="PANTHER" id="PTHR12411">
    <property type="entry name" value="CYSTEINE PROTEASE FAMILY C1-RELATED"/>
    <property type="match status" value="1"/>
</dbReference>
<evidence type="ECO:0000256" key="4">
    <source>
        <dbReference type="ARBA" id="ARBA00022801"/>
    </source>
</evidence>
<name>A0AAV7K0X4_9METZ</name>
<dbReference type="Pfam" id="PF00112">
    <property type="entry name" value="Peptidase_C1"/>
    <property type="match status" value="1"/>
</dbReference>
<reference evidence="10 11" key="1">
    <citation type="journal article" date="2023" name="BMC Biol.">
        <title>The compact genome of the sponge Oopsacas minuta (Hexactinellida) is lacking key metazoan core genes.</title>
        <authorList>
            <person name="Santini S."/>
            <person name="Schenkelaars Q."/>
            <person name="Jourda C."/>
            <person name="Duchesne M."/>
            <person name="Belahbib H."/>
            <person name="Rocher C."/>
            <person name="Selva M."/>
            <person name="Riesgo A."/>
            <person name="Vervoort M."/>
            <person name="Leys S.P."/>
            <person name="Kodjabachian L."/>
            <person name="Le Bivic A."/>
            <person name="Borchiellini C."/>
            <person name="Claverie J.M."/>
            <person name="Renard E."/>
        </authorList>
    </citation>
    <scope>NUCLEOTIDE SEQUENCE [LARGE SCALE GENOMIC DNA]</scope>
    <source>
        <strain evidence="10">SPO-2</strain>
    </source>
</reference>
<keyword evidence="4" id="KW-0378">Hydrolase</keyword>
<protein>
    <submittedName>
        <fullName evidence="10">Cathepsin B</fullName>
    </submittedName>
</protein>
<gene>
    <name evidence="10" type="ORF">LOD99_2671</name>
</gene>
<keyword evidence="3 8" id="KW-0732">Signal</keyword>
<keyword evidence="5" id="KW-0788">Thiol protease</keyword>
<dbReference type="GO" id="GO:0006508">
    <property type="term" value="P:proteolysis"/>
    <property type="evidence" value="ECO:0007669"/>
    <property type="project" value="UniProtKB-KW"/>
</dbReference>
<dbReference type="EMBL" id="JAKMXF010000221">
    <property type="protein sequence ID" value="KAI6654792.1"/>
    <property type="molecule type" value="Genomic_DNA"/>
</dbReference>
<dbReference type="PROSITE" id="PS00639">
    <property type="entry name" value="THIOL_PROTEASE_HIS"/>
    <property type="match status" value="1"/>
</dbReference>
<dbReference type="InterPro" id="IPR025661">
    <property type="entry name" value="Pept_asp_AS"/>
</dbReference>
<evidence type="ECO:0000256" key="8">
    <source>
        <dbReference type="SAM" id="SignalP"/>
    </source>
</evidence>
<evidence type="ECO:0000313" key="10">
    <source>
        <dbReference type="EMBL" id="KAI6654792.1"/>
    </source>
</evidence>
<comment type="similarity">
    <text evidence="1">Belongs to the peptidase C1 family.</text>
</comment>
<accession>A0AAV7K0X4</accession>
<dbReference type="Proteomes" id="UP001165289">
    <property type="component" value="Unassembled WGS sequence"/>
</dbReference>
<keyword evidence="7" id="KW-1015">Disulfide bond</keyword>
<dbReference type="InterPro" id="IPR013128">
    <property type="entry name" value="Peptidase_C1A"/>
</dbReference>
<dbReference type="GO" id="GO:0008234">
    <property type="term" value="F:cysteine-type peptidase activity"/>
    <property type="evidence" value="ECO:0007669"/>
    <property type="project" value="UniProtKB-KW"/>
</dbReference>
<sequence length="340" mass="37267">MKLTVLLLVCGLLAINAANINLDTYPFEKEIAMVNSLPDATWTAGRQERFKGMTEEDVAVLCGVINGTYNPLPIMSIPVLKDIPAEFDARTKWARCPSIGTIQDQSNCGSCWAFGAAEAMSDRYCIHLNMSLNISAADLMECCESCGNGCEGGFPEAAWNYWTRSGICTGGLYEKSEDKSSTCKPYPLPSCEHHIVGKEPPCSKKIAKTPECTQTCHKGYTTPYKQDLHYGSVSYSLDVSVNGVQSIQTEIMTNGPVEAAFTVYSDFPTYKSGVYKRHSLDPLGGHAVKILGWGVLNGEPYWLVANSWNPDWGNKGFFLILRGHNECGIEEQITAGMPKN</sequence>
<dbReference type="InterPro" id="IPR000668">
    <property type="entry name" value="Peptidase_C1A_C"/>
</dbReference>
<keyword evidence="6" id="KW-0865">Zymogen</keyword>
<evidence type="ECO:0000313" key="11">
    <source>
        <dbReference type="Proteomes" id="UP001165289"/>
    </source>
</evidence>
<feature type="chain" id="PRO_5043619554" evidence="8">
    <location>
        <begin position="18"/>
        <end position="340"/>
    </location>
</feature>
<proteinExistence type="inferred from homology"/>
<dbReference type="CDD" id="cd02620">
    <property type="entry name" value="Peptidase_C1A_CathepsinB"/>
    <property type="match status" value="1"/>
</dbReference>
<evidence type="ECO:0000259" key="9">
    <source>
        <dbReference type="SMART" id="SM00645"/>
    </source>
</evidence>
<dbReference type="InterPro" id="IPR000169">
    <property type="entry name" value="Pept_cys_AS"/>
</dbReference>
<evidence type="ECO:0000256" key="2">
    <source>
        <dbReference type="ARBA" id="ARBA00022670"/>
    </source>
</evidence>
<evidence type="ECO:0000256" key="5">
    <source>
        <dbReference type="ARBA" id="ARBA00022807"/>
    </source>
</evidence>
<comment type="caution">
    <text evidence="10">The sequence shown here is derived from an EMBL/GenBank/DDBJ whole genome shotgun (WGS) entry which is preliminary data.</text>
</comment>
<feature type="domain" description="Peptidase C1A papain C-terminal" evidence="9">
    <location>
        <begin position="83"/>
        <end position="337"/>
    </location>
</feature>
<dbReference type="InterPro" id="IPR038765">
    <property type="entry name" value="Papain-like_cys_pep_sf"/>
</dbReference>
<dbReference type="SUPFAM" id="SSF54001">
    <property type="entry name" value="Cysteine proteinases"/>
    <property type="match status" value="1"/>
</dbReference>
<dbReference type="PROSITE" id="PS00640">
    <property type="entry name" value="THIOL_PROTEASE_ASN"/>
    <property type="match status" value="1"/>
</dbReference>
<keyword evidence="2" id="KW-0645">Protease</keyword>
<dbReference type="InterPro" id="IPR025660">
    <property type="entry name" value="Pept_his_AS"/>
</dbReference>
<dbReference type="Gene3D" id="3.90.70.10">
    <property type="entry name" value="Cysteine proteinases"/>
    <property type="match status" value="1"/>
</dbReference>
<dbReference type="PROSITE" id="PS00139">
    <property type="entry name" value="THIOL_PROTEASE_CYS"/>
    <property type="match status" value="1"/>
</dbReference>
<evidence type="ECO:0000256" key="7">
    <source>
        <dbReference type="ARBA" id="ARBA00023157"/>
    </source>
</evidence>
<keyword evidence="11" id="KW-1185">Reference proteome</keyword>
<organism evidence="10 11">
    <name type="scientific">Oopsacas minuta</name>
    <dbReference type="NCBI Taxonomy" id="111878"/>
    <lineage>
        <taxon>Eukaryota</taxon>
        <taxon>Metazoa</taxon>
        <taxon>Porifera</taxon>
        <taxon>Hexactinellida</taxon>
        <taxon>Hexasterophora</taxon>
        <taxon>Lyssacinosida</taxon>
        <taxon>Leucopsacidae</taxon>
        <taxon>Oopsacas</taxon>
    </lineage>
</organism>
<evidence type="ECO:0000256" key="6">
    <source>
        <dbReference type="ARBA" id="ARBA00023145"/>
    </source>
</evidence>